<comment type="similarity">
    <text evidence="1 3">Belongs to the UreD family.</text>
</comment>
<name>U5DKK2_9CHRO</name>
<gene>
    <name evidence="3" type="primary">ureD</name>
    <name evidence="4" type="ORF">KR51_00011350</name>
</gene>
<reference evidence="4 5" key="1">
    <citation type="submission" date="2013-05" db="EMBL/GenBank/DDBJ databases">
        <title>Draft genome sequence of Rubidibacter lacunae KORDI 51-2.</title>
        <authorList>
            <person name="Choi D.H."/>
            <person name="Noh J.H."/>
            <person name="Kwon K.-K."/>
            <person name="Lee J.-H."/>
            <person name="Ryu J.-Y."/>
        </authorList>
    </citation>
    <scope>NUCLEOTIDE SEQUENCE [LARGE SCALE GENOMIC DNA]</scope>
    <source>
        <strain evidence="4 5">KORDI 51-2</strain>
    </source>
</reference>
<evidence type="ECO:0000256" key="1">
    <source>
        <dbReference type="ARBA" id="ARBA00007177"/>
    </source>
</evidence>
<evidence type="ECO:0000256" key="3">
    <source>
        <dbReference type="HAMAP-Rule" id="MF_01384"/>
    </source>
</evidence>
<evidence type="ECO:0000313" key="5">
    <source>
        <dbReference type="Proteomes" id="UP000016960"/>
    </source>
</evidence>
<dbReference type="GO" id="GO:0005737">
    <property type="term" value="C:cytoplasm"/>
    <property type="evidence" value="ECO:0007669"/>
    <property type="project" value="UniProtKB-SubCell"/>
</dbReference>
<dbReference type="eggNOG" id="COG0829">
    <property type="taxonomic scope" value="Bacteria"/>
</dbReference>
<organism evidence="4 5">
    <name type="scientific">Rubidibacter lacunae KORDI 51-2</name>
    <dbReference type="NCBI Taxonomy" id="582515"/>
    <lineage>
        <taxon>Bacteria</taxon>
        <taxon>Bacillati</taxon>
        <taxon>Cyanobacteriota</taxon>
        <taxon>Cyanophyceae</taxon>
        <taxon>Oscillatoriophycideae</taxon>
        <taxon>Chroococcales</taxon>
        <taxon>Aphanothecaceae</taxon>
        <taxon>Rubidibacter</taxon>
    </lineage>
</organism>
<dbReference type="AlphaFoldDB" id="U5DKK2"/>
<dbReference type="Proteomes" id="UP000016960">
    <property type="component" value="Unassembled WGS sequence"/>
</dbReference>
<dbReference type="OrthoDB" id="9798842at2"/>
<comment type="subcellular location">
    <subcellularLocation>
        <location evidence="3">Cytoplasm</location>
    </subcellularLocation>
</comment>
<keyword evidence="3" id="KW-0963">Cytoplasm</keyword>
<protein>
    <recommendedName>
        <fullName evidence="3">Urease accessory protein UreD</fullName>
    </recommendedName>
</protein>
<dbReference type="PANTHER" id="PTHR33643">
    <property type="entry name" value="UREASE ACCESSORY PROTEIN D"/>
    <property type="match status" value="1"/>
</dbReference>
<keyword evidence="2 3" id="KW-0143">Chaperone</keyword>
<keyword evidence="3" id="KW-0996">Nickel insertion</keyword>
<dbReference type="STRING" id="582515.KR51_00011350"/>
<dbReference type="PANTHER" id="PTHR33643:SF1">
    <property type="entry name" value="UREASE ACCESSORY PROTEIN D"/>
    <property type="match status" value="1"/>
</dbReference>
<dbReference type="InParanoid" id="U5DKK2"/>
<comment type="subunit">
    <text evidence="3">UreD, UreF and UreG form a complex that acts as a GTP-hydrolysis-dependent molecular chaperone, activating the urease apoprotein by helping to assemble the nickel containing metallocenter of UreC. The UreE protein probably delivers the nickel.</text>
</comment>
<sequence length="308" mass="34541">MAISDISDISINPQAIAVTATSDANLHDDAWFGSLDLNYVWRDGATQVARSRHQSPLKVQRPFYPEGRQICHSLILHTAGGIVGGDRLTQALHLQPDARALVTTPAATKIYRSNGRQATQAIAIHLGAEAWLDWLPQEAIAFDGARYRQELRVDLAPSATWLGWDVTRFGRSARGERFLSGEWRSRVEVWRQGKPLWIDRQYLRGGRDIDRLNALAGRSVVGTLAWFGGATVQDSVVRELVAEARSLWQPQGELAEAGVTRARGDGLLCRYRGTSTTEAKRWFVGVWELLRREFAGRSPVMPRAWQWF</sequence>
<dbReference type="GO" id="GO:0016151">
    <property type="term" value="F:nickel cation binding"/>
    <property type="evidence" value="ECO:0007669"/>
    <property type="project" value="UniProtKB-UniRule"/>
</dbReference>
<dbReference type="RefSeq" id="WP_022605531.1">
    <property type="nucleotide sequence ID" value="NZ_ASSJ01000030.1"/>
</dbReference>
<comment type="caution">
    <text evidence="4">The sequence shown here is derived from an EMBL/GenBank/DDBJ whole genome shotgun (WGS) entry which is preliminary data.</text>
</comment>
<proteinExistence type="inferred from homology"/>
<dbReference type="PATRIC" id="fig|582515.4.peg.1270"/>
<dbReference type="Pfam" id="PF01774">
    <property type="entry name" value="UreD"/>
    <property type="match status" value="1"/>
</dbReference>
<evidence type="ECO:0000313" key="4">
    <source>
        <dbReference type="EMBL" id="ERN42206.1"/>
    </source>
</evidence>
<dbReference type="EMBL" id="ASSJ01000030">
    <property type="protein sequence ID" value="ERN42206.1"/>
    <property type="molecule type" value="Genomic_DNA"/>
</dbReference>
<dbReference type="InterPro" id="IPR002669">
    <property type="entry name" value="UreD"/>
</dbReference>
<evidence type="ECO:0000256" key="2">
    <source>
        <dbReference type="ARBA" id="ARBA00023186"/>
    </source>
</evidence>
<comment type="function">
    <text evidence="3">Required for maturation of urease via the functional incorporation of the urease nickel metallocenter.</text>
</comment>
<keyword evidence="5" id="KW-1185">Reference proteome</keyword>
<accession>U5DKK2</accession>
<dbReference type="HAMAP" id="MF_01384">
    <property type="entry name" value="UreD"/>
    <property type="match status" value="1"/>
</dbReference>